<feature type="domain" description="Arrestin C-terminal-like" evidence="2">
    <location>
        <begin position="409"/>
        <end position="553"/>
    </location>
</feature>
<feature type="compositionally biased region" description="Polar residues" evidence="1">
    <location>
        <begin position="162"/>
        <end position="183"/>
    </location>
</feature>
<evidence type="ECO:0000259" key="2">
    <source>
        <dbReference type="SMART" id="SM01017"/>
    </source>
</evidence>
<proteinExistence type="predicted"/>
<dbReference type="Proteomes" id="UP000383932">
    <property type="component" value="Unassembled WGS sequence"/>
</dbReference>
<dbReference type="SUPFAM" id="SSF81296">
    <property type="entry name" value="E set domains"/>
    <property type="match status" value="1"/>
</dbReference>
<organism evidence="3 4">
    <name type="scientific">Ceratobasidium theobromae</name>
    <dbReference type="NCBI Taxonomy" id="1582974"/>
    <lineage>
        <taxon>Eukaryota</taxon>
        <taxon>Fungi</taxon>
        <taxon>Dikarya</taxon>
        <taxon>Basidiomycota</taxon>
        <taxon>Agaricomycotina</taxon>
        <taxon>Agaricomycetes</taxon>
        <taxon>Cantharellales</taxon>
        <taxon>Ceratobasidiaceae</taxon>
        <taxon>Ceratobasidium</taxon>
    </lineage>
</organism>
<feature type="region of interest" description="Disordered" evidence="1">
    <location>
        <begin position="727"/>
        <end position="751"/>
    </location>
</feature>
<gene>
    <name evidence="3" type="ORF">CTheo_3355</name>
</gene>
<evidence type="ECO:0000313" key="4">
    <source>
        <dbReference type="Proteomes" id="UP000383932"/>
    </source>
</evidence>
<protein>
    <submittedName>
        <fullName evidence="3">Arrestin</fullName>
    </submittedName>
</protein>
<feature type="compositionally biased region" description="Basic and acidic residues" evidence="1">
    <location>
        <begin position="186"/>
        <end position="196"/>
    </location>
</feature>
<dbReference type="Pfam" id="PF02752">
    <property type="entry name" value="Arrestin_C"/>
    <property type="match status" value="1"/>
</dbReference>
<reference evidence="3 4" key="1">
    <citation type="journal article" date="2019" name="Fungal Biol. Biotechnol.">
        <title>Draft genome sequence of fastidious pathogen Ceratobasidium theobromae, which causes vascular-streak dieback in Theobroma cacao.</title>
        <authorList>
            <person name="Ali S.S."/>
            <person name="Asman A."/>
            <person name="Shao J."/>
            <person name="Firmansyah A.P."/>
            <person name="Susilo A.W."/>
            <person name="Rosmana A."/>
            <person name="McMahon P."/>
            <person name="Junaid M."/>
            <person name="Guest D."/>
            <person name="Kheng T.Y."/>
            <person name="Meinhardt L.W."/>
            <person name="Bailey B.A."/>
        </authorList>
    </citation>
    <scope>NUCLEOTIDE SEQUENCE [LARGE SCALE GENOMIC DNA]</scope>
    <source>
        <strain evidence="3 4">CT2</strain>
    </source>
</reference>
<dbReference type="Gene3D" id="2.60.40.640">
    <property type="match status" value="1"/>
</dbReference>
<dbReference type="InterPro" id="IPR014752">
    <property type="entry name" value="Arrestin-like_C"/>
</dbReference>
<feature type="compositionally biased region" description="Polar residues" evidence="1">
    <location>
        <begin position="1030"/>
        <end position="1050"/>
    </location>
</feature>
<dbReference type="EMBL" id="SSOP01000043">
    <property type="protein sequence ID" value="KAB5593192.1"/>
    <property type="molecule type" value="Genomic_DNA"/>
</dbReference>
<feature type="region of interest" description="Disordered" evidence="1">
    <location>
        <begin position="968"/>
        <end position="993"/>
    </location>
</feature>
<sequence length="1070" mass="116451">MTAERSRLGLGFGLPIPGSFCSSAGLHGQNYSNSTARSRAGIDALESLESKRSVSSTAIEEVPAMQCPARVTNAPELAQMTYSNDATQILPEEVPDISFTHFLNLARCRVMSEPVSNSSADANTGVLSSTLPRTDSLLQLGSDTASTDLKKLLNTRVRQAPSPINTEKANLNGSGFSSASNSPIKEGPRSSRLETEKSRPRVEVYFGLNNHTAVEGGYIGGMITVRIRTPRRGEACHVRIDGGRVRVLGYEGISESERYAFYQCSSPLPETTEGYNQIVQSQPDLDGFRIAREGTFTFPFKMHLPPPDVRRSGKNVPKGIIQDGSVGATIRYILLVSFKVRDNLDNTFGLDKRAGLAHSKTSIAHFYRHVEVWPTYGPMALHPSEGACSTMGDSGTVSLRTAQALLFGGTGMLHLTAVLHRKVWIAGQKCVVYIGAWNETRKFVKSLSLAIIRKSTITRTNQNETTSHKQIAEATLDAVRGPTFGSITGKGWWTGVDPGSSCELSHVIGIPMDALTIPRTHVIEVSYVLRVSLITGSLSHNVSVDLPFTIINAFSTDGLPVPPPAGLLTGSLKLPKDVPVSFLFETSHAANTEKNDLQSWVFPRGSPPEVSTLPRDYILDWTQRTSTNASDDTGVGPTKLDITKEASLFQDESRAFPELFDTSTSSGSVTHLITQLESDIERDGNSIEPNHAHRSIPSVDYMHQRTPELSSSSKPAPSRHRVTFLTPTQSSVSKAGRDHQGSINGPGRVQFHATTDPMCSRASMRKISSRSGEILVKANAQIPQNKDIWSSDDADAILESIRMDNYGFNSYEPDSPNYGQEVIIGRRLTGFHTASTLSSEPWSTSAASTRDYQSVASADHPSFETPEKTERLVPLPRPATISLGPGLQYHHAQDPELLSEDTPRAGVVPRFQPEIISGSVQVSASRAALIPTISSPMLAKSQSAHVAGSPVNQYRRLLPQQTITAFRPGDTARSVSHLSPEEKRTMNVGRAPWKTKWDQSATLIPYHSAEAGSNSRPSDSRIKHVHLRSRSTPQPQDEPNHNAPASQGTVRSRIAALEERSRSRPFSAHS</sequence>
<dbReference type="InterPro" id="IPR011022">
    <property type="entry name" value="Arrestin_C-like"/>
</dbReference>
<evidence type="ECO:0000313" key="3">
    <source>
        <dbReference type="EMBL" id="KAB5593192.1"/>
    </source>
</evidence>
<dbReference type="OrthoDB" id="298939at2759"/>
<keyword evidence="4" id="KW-1185">Reference proteome</keyword>
<name>A0A5N5QN24_9AGAM</name>
<evidence type="ECO:0000256" key="1">
    <source>
        <dbReference type="SAM" id="MobiDB-lite"/>
    </source>
</evidence>
<dbReference type="AlphaFoldDB" id="A0A5N5QN24"/>
<comment type="caution">
    <text evidence="3">The sequence shown here is derived from an EMBL/GenBank/DDBJ whole genome shotgun (WGS) entry which is preliminary data.</text>
</comment>
<feature type="region of interest" description="Disordered" evidence="1">
    <location>
        <begin position="1008"/>
        <end position="1053"/>
    </location>
</feature>
<accession>A0A5N5QN24</accession>
<dbReference type="SMART" id="SM01017">
    <property type="entry name" value="Arrestin_C"/>
    <property type="match status" value="1"/>
</dbReference>
<dbReference type="InterPro" id="IPR014756">
    <property type="entry name" value="Ig_E-set"/>
</dbReference>
<feature type="region of interest" description="Disordered" evidence="1">
    <location>
        <begin position="156"/>
        <end position="196"/>
    </location>
</feature>